<dbReference type="Gene3D" id="2.10.109.10">
    <property type="entry name" value="Umud Fragment, subunit A"/>
    <property type="match status" value="1"/>
</dbReference>
<evidence type="ECO:0000256" key="3">
    <source>
        <dbReference type="ARBA" id="ARBA00013650"/>
    </source>
</evidence>
<dbReference type="InterPro" id="IPR037730">
    <property type="entry name" value="IMP2"/>
</dbReference>
<comment type="similarity">
    <text evidence="2">Belongs to the peptidase S26 family. IMP2 subfamily.</text>
</comment>
<dbReference type="Proteomes" id="UP001595765">
    <property type="component" value="Unassembled WGS sequence"/>
</dbReference>
<dbReference type="CDD" id="cd06530">
    <property type="entry name" value="S26_SPase_I"/>
    <property type="match status" value="1"/>
</dbReference>
<evidence type="ECO:0000313" key="10">
    <source>
        <dbReference type="EMBL" id="MFC4035039.1"/>
    </source>
</evidence>
<evidence type="ECO:0000256" key="4">
    <source>
        <dbReference type="ARBA" id="ARBA00022670"/>
    </source>
</evidence>
<keyword evidence="5" id="KW-0812">Transmembrane</keyword>
<sequence length="149" mass="15476">MTGASRAATAPAAALGCALALTLAARALLLLVTVEGASMEPTHHEGDRLLMLRRPVARLRRGRVVVVRGPFTPPGRPAGGGARYAVKRLAALPHQPVPAGTAASHGIVPPGRVAVLGDNPDHSTDSREWGLISERRIIGVVLGRISTAR</sequence>
<dbReference type="SUPFAM" id="SSF51306">
    <property type="entry name" value="LexA/Signal peptidase"/>
    <property type="match status" value="1"/>
</dbReference>
<keyword evidence="11" id="KW-1185">Reference proteome</keyword>
<evidence type="ECO:0000256" key="2">
    <source>
        <dbReference type="ARBA" id="ARBA00007066"/>
    </source>
</evidence>
<protein>
    <recommendedName>
        <fullName evidence="3">Mitochondrial inner membrane protease subunit 2</fullName>
    </recommendedName>
</protein>
<comment type="caution">
    <text evidence="10">The sequence shown here is derived from an EMBL/GenBank/DDBJ whole genome shotgun (WGS) entry which is preliminary data.</text>
</comment>
<dbReference type="Pfam" id="PF10502">
    <property type="entry name" value="Peptidase_S26"/>
    <property type="match status" value="2"/>
</dbReference>
<evidence type="ECO:0000259" key="9">
    <source>
        <dbReference type="Pfam" id="PF10502"/>
    </source>
</evidence>
<keyword evidence="7" id="KW-1133">Transmembrane helix</keyword>
<dbReference type="InterPro" id="IPR019533">
    <property type="entry name" value="Peptidase_S26"/>
</dbReference>
<organism evidence="10 11">
    <name type="scientific">Streptomyces polygonati</name>
    <dbReference type="NCBI Taxonomy" id="1617087"/>
    <lineage>
        <taxon>Bacteria</taxon>
        <taxon>Bacillati</taxon>
        <taxon>Actinomycetota</taxon>
        <taxon>Actinomycetes</taxon>
        <taxon>Kitasatosporales</taxon>
        <taxon>Streptomycetaceae</taxon>
        <taxon>Streptomyces</taxon>
    </lineage>
</organism>
<keyword evidence="4" id="KW-0645">Protease</keyword>
<comment type="subcellular location">
    <subcellularLocation>
        <location evidence="1">Cell membrane</location>
        <topology evidence="1">Single-pass type II membrane protein</topology>
    </subcellularLocation>
</comment>
<proteinExistence type="inferred from homology"/>
<name>A0ABV8HXT0_9ACTN</name>
<keyword evidence="8" id="KW-0472">Membrane</keyword>
<dbReference type="PROSITE" id="PS51257">
    <property type="entry name" value="PROKAR_LIPOPROTEIN"/>
    <property type="match status" value="1"/>
</dbReference>
<evidence type="ECO:0000256" key="7">
    <source>
        <dbReference type="ARBA" id="ARBA00022989"/>
    </source>
</evidence>
<feature type="domain" description="Peptidase S26" evidence="9">
    <location>
        <begin position="15"/>
        <end position="97"/>
    </location>
</feature>
<dbReference type="PRINTS" id="PR00727">
    <property type="entry name" value="LEADERPTASE"/>
</dbReference>
<reference evidence="11" key="1">
    <citation type="journal article" date="2019" name="Int. J. Syst. Evol. Microbiol.">
        <title>The Global Catalogue of Microorganisms (GCM) 10K type strain sequencing project: providing services to taxonomists for standard genome sequencing and annotation.</title>
        <authorList>
            <consortium name="The Broad Institute Genomics Platform"/>
            <consortium name="The Broad Institute Genome Sequencing Center for Infectious Disease"/>
            <person name="Wu L."/>
            <person name="Ma J."/>
        </authorList>
    </citation>
    <scope>NUCLEOTIDE SEQUENCE [LARGE SCALE GENOMIC DNA]</scope>
    <source>
        <strain evidence="11">CGMCC 4.7237</strain>
    </source>
</reference>
<gene>
    <name evidence="10" type="ORF">ACFO3J_26730</name>
</gene>
<evidence type="ECO:0000256" key="5">
    <source>
        <dbReference type="ARBA" id="ARBA00022692"/>
    </source>
</evidence>
<evidence type="ECO:0000256" key="8">
    <source>
        <dbReference type="ARBA" id="ARBA00023136"/>
    </source>
</evidence>
<accession>A0ABV8HXT0</accession>
<dbReference type="RefSeq" id="WP_386434266.1">
    <property type="nucleotide sequence ID" value="NZ_JBHSBB010000019.1"/>
</dbReference>
<feature type="domain" description="Peptidase S26" evidence="9">
    <location>
        <begin position="105"/>
        <end position="141"/>
    </location>
</feature>
<dbReference type="InterPro" id="IPR000223">
    <property type="entry name" value="Pept_S26A_signal_pept_1"/>
</dbReference>
<evidence type="ECO:0000256" key="1">
    <source>
        <dbReference type="ARBA" id="ARBA00004401"/>
    </source>
</evidence>
<evidence type="ECO:0000313" key="11">
    <source>
        <dbReference type="Proteomes" id="UP001595765"/>
    </source>
</evidence>
<evidence type="ECO:0000256" key="6">
    <source>
        <dbReference type="ARBA" id="ARBA00022801"/>
    </source>
</evidence>
<dbReference type="InterPro" id="IPR036286">
    <property type="entry name" value="LexA/Signal_pep-like_sf"/>
</dbReference>
<dbReference type="PANTHER" id="PTHR46041:SF2">
    <property type="entry name" value="MITOCHONDRIAL INNER MEMBRANE PROTEASE SUBUNIT 2"/>
    <property type="match status" value="1"/>
</dbReference>
<dbReference type="PANTHER" id="PTHR46041">
    <property type="entry name" value="MITOCHONDRIAL INNER MEMBRANE PROTEASE SUBUNIT 2"/>
    <property type="match status" value="1"/>
</dbReference>
<dbReference type="EMBL" id="JBHSBB010000019">
    <property type="protein sequence ID" value="MFC4035039.1"/>
    <property type="molecule type" value="Genomic_DNA"/>
</dbReference>
<keyword evidence="6" id="KW-0378">Hydrolase</keyword>